<organism evidence="1">
    <name type="scientific">Cupriavidus sp. TW1</name>
    <dbReference type="NCBI Taxonomy" id="1891922"/>
    <lineage>
        <taxon>Bacteria</taxon>
        <taxon>Pseudomonadati</taxon>
        <taxon>Pseudomonadota</taxon>
        <taxon>Betaproteobacteria</taxon>
        <taxon>Burkholderiales</taxon>
        <taxon>Burkholderiaceae</taxon>
        <taxon>Cupriavidus</taxon>
    </lineage>
</organism>
<dbReference type="GO" id="GO:0018662">
    <property type="term" value="F:phenol 2-monooxygenase activity"/>
    <property type="evidence" value="ECO:0007669"/>
    <property type="project" value="InterPro"/>
</dbReference>
<accession>A0A3S5X857</accession>
<dbReference type="InterPro" id="IPR006756">
    <property type="entry name" value="Phenol_hydroxylase"/>
</dbReference>
<dbReference type="AlphaFoldDB" id="A0A3S5X857"/>
<evidence type="ECO:0000313" key="1">
    <source>
        <dbReference type="EMBL" id="BAW27618.1"/>
    </source>
</evidence>
<proteinExistence type="predicted"/>
<dbReference type="Pfam" id="PF04663">
    <property type="entry name" value="Phenol_monoox"/>
    <property type="match status" value="1"/>
</dbReference>
<sequence>MSVVSIGPYTFEPADREAVFHGNRLLYIGWDRHLLFCAPHCLPLPPSMRLRDVVENVLPGVYGYHPDFARIDWSRVEWLRGGEPWQPDLDRTLEENGLGHKAVIRLRTPGLDGIGGSGS</sequence>
<gene>
    <name evidence="1" type="primary">phyD</name>
</gene>
<dbReference type="Gene3D" id="3.10.20.560">
    <property type="entry name" value="Phenol hydroxylase"/>
    <property type="match status" value="1"/>
</dbReference>
<dbReference type="InterPro" id="IPR043010">
    <property type="entry name" value="Phenol_hydroxylase_sf"/>
</dbReference>
<name>A0A3S5X857_9BURK</name>
<dbReference type="EMBL" id="LC176741">
    <property type="protein sequence ID" value="BAW27618.1"/>
    <property type="molecule type" value="Genomic_DNA"/>
</dbReference>
<reference evidence="1" key="1">
    <citation type="journal article" date="2016" name="J. JSCE">
        <title>Analysis of trichloroethene degradation by phenol hydroxylase using fluorescent protein as a reporter.</title>
        <authorList>
            <person name="Nakamura K."/>
            <person name="Watanabe T."/>
        </authorList>
    </citation>
    <scope>NUCLEOTIDE SEQUENCE</scope>
    <source>
        <strain evidence="1">TW1</strain>
    </source>
</reference>
<protein>
    <submittedName>
        <fullName evidence="1">Phenol hydroxylase component</fullName>
    </submittedName>
</protein>